<dbReference type="PROSITE" id="PS51331">
    <property type="entry name" value="THYX"/>
    <property type="match status" value="1"/>
</dbReference>
<dbReference type="SUPFAM" id="SSF69796">
    <property type="entry name" value="Thymidylate synthase-complementing protein Thy1"/>
    <property type="match status" value="1"/>
</dbReference>
<evidence type="ECO:0000313" key="1">
    <source>
        <dbReference type="EMBL" id="KKL04148.1"/>
    </source>
</evidence>
<sequence>MDYDPLSVMRRIKDIEKLREELGTKPKELLEKDTVYHRGGESVKVKMVVPAKRGMPNYYAGMFVMAVQTWGGPWDSGIDKWNKTSVSARMTAVRAILEKQALPLALEHPQFLFEISGCSRSAFDQIARARIGVTFSSMGTRDNAHGDFEVVVPPHVYDDPKLLHQFKLSIEESKSIYVNLLGAGRSWQDARAVLPQSMVHRFCMNINYAALSTFMGKRLMFEEQYDTVAVAWKM</sequence>
<dbReference type="Pfam" id="PF02511">
    <property type="entry name" value="Thy1"/>
    <property type="match status" value="1"/>
</dbReference>
<dbReference type="GO" id="GO:0050797">
    <property type="term" value="F:thymidylate synthase (FAD) activity"/>
    <property type="evidence" value="ECO:0007669"/>
    <property type="project" value="InterPro"/>
</dbReference>
<name>A0A0F9CW97_9ZZZZ</name>
<dbReference type="GO" id="GO:0050660">
    <property type="term" value="F:flavin adenine dinucleotide binding"/>
    <property type="evidence" value="ECO:0007669"/>
    <property type="project" value="InterPro"/>
</dbReference>
<dbReference type="InterPro" id="IPR036098">
    <property type="entry name" value="Thymidylate_synthase_ThyX_sf"/>
</dbReference>
<dbReference type="GO" id="GO:0006231">
    <property type="term" value="P:dTMP biosynthetic process"/>
    <property type="evidence" value="ECO:0007669"/>
    <property type="project" value="InterPro"/>
</dbReference>
<dbReference type="PANTHER" id="PTHR34934:SF1">
    <property type="entry name" value="FLAVIN-DEPENDENT THYMIDYLATE SYNTHASE"/>
    <property type="match status" value="1"/>
</dbReference>
<protein>
    <submittedName>
        <fullName evidence="1">Uncharacterized protein</fullName>
    </submittedName>
</protein>
<proteinExistence type="predicted"/>
<dbReference type="PANTHER" id="PTHR34934">
    <property type="entry name" value="FLAVIN-DEPENDENT THYMIDYLATE SYNTHASE"/>
    <property type="match status" value="1"/>
</dbReference>
<feature type="non-terminal residue" evidence="1">
    <location>
        <position position="234"/>
    </location>
</feature>
<dbReference type="Gene3D" id="3.30.1360.170">
    <property type="match status" value="1"/>
</dbReference>
<dbReference type="InterPro" id="IPR003669">
    <property type="entry name" value="Thymidylate_synthase_ThyX"/>
</dbReference>
<comment type="caution">
    <text evidence="1">The sequence shown here is derived from an EMBL/GenBank/DDBJ whole genome shotgun (WGS) entry which is preliminary data.</text>
</comment>
<gene>
    <name evidence="1" type="ORF">LCGC14_2618980</name>
</gene>
<dbReference type="GO" id="GO:0070402">
    <property type="term" value="F:NADPH binding"/>
    <property type="evidence" value="ECO:0007669"/>
    <property type="project" value="TreeGrafter"/>
</dbReference>
<organism evidence="1">
    <name type="scientific">marine sediment metagenome</name>
    <dbReference type="NCBI Taxonomy" id="412755"/>
    <lineage>
        <taxon>unclassified sequences</taxon>
        <taxon>metagenomes</taxon>
        <taxon>ecological metagenomes</taxon>
    </lineage>
</organism>
<accession>A0A0F9CW97</accession>
<dbReference type="EMBL" id="LAZR01044645">
    <property type="protein sequence ID" value="KKL04148.1"/>
    <property type="molecule type" value="Genomic_DNA"/>
</dbReference>
<dbReference type="CDD" id="cd20175">
    <property type="entry name" value="ThyX"/>
    <property type="match status" value="1"/>
</dbReference>
<dbReference type="AlphaFoldDB" id="A0A0F9CW97"/>
<reference evidence="1" key="1">
    <citation type="journal article" date="2015" name="Nature">
        <title>Complex archaea that bridge the gap between prokaryotes and eukaryotes.</title>
        <authorList>
            <person name="Spang A."/>
            <person name="Saw J.H."/>
            <person name="Jorgensen S.L."/>
            <person name="Zaremba-Niedzwiedzka K."/>
            <person name="Martijn J."/>
            <person name="Lind A.E."/>
            <person name="van Eijk R."/>
            <person name="Schleper C."/>
            <person name="Guy L."/>
            <person name="Ettema T.J."/>
        </authorList>
    </citation>
    <scope>NUCLEOTIDE SEQUENCE</scope>
</reference>
<dbReference type="GO" id="GO:0004799">
    <property type="term" value="F:thymidylate synthase activity"/>
    <property type="evidence" value="ECO:0007669"/>
    <property type="project" value="TreeGrafter"/>
</dbReference>